<accession>A0A2I0ABP0</accession>
<feature type="repeat" description="PPR" evidence="2">
    <location>
        <begin position="512"/>
        <end position="547"/>
    </location>
</feature>
<dbReference type="Proteomes" id="UP000236161">
    <property type="component" value="Unassembled WGS sequence"/>
</dbReference>
<dbReference type="OrthoDB" id="185373at2759"/>
<proteinExistence type="predicted"/>
<feature type="repeat" description="PPR" evidence="2">
    <location>
        <begin position="172"/>
        <end position="206"/>
    </location>
</feature>
<dbReference type="Gene3D" id="1.25.40.10">
    <property type="entry name" value="Tetratricopeptide repeat domain"/>
    <property type="match status" value="5"/>
</dbReference>
<feature type="repeat" description="PPR" evidence="2">
    <location>
        <begin position="274"/>
        <end position="308"/>
    </location>
</feature>
<name>A0A2I0ABP0_9ASPA</name>
<dbReference type="GO" id="GO:0003678">
    <property type="term" value="F:DNA helicase activity"/>
    <property type="evidence" value="ECO:0007669"/>
    <property type="project" value="UniProtKB-EC"/>
</dbReference>
<evidence type="ECO:0000256" key="1">
    <source>
        <dbReference type="ARBA" id="ARBA00022737"/>
    </source>
</evidence>
<evidence type="ECO:0000256" key="2">
    <source>
        <dbReference type="PROSITE-ProRule" id="PRU00708"/>
    </source>
</evidence>
<dbReference type="InterPro" id="IPR046848">
    <property type="entry name" value="E_motif"/>
</dbReference>
<dbReference type="EMBL" id="KZ452001">
    <property type="protein sequence ID" value="PKA52926.1"/>
    <property type="molecule type" value="Genomic_DNA"/>
</dbReference>
<keyword evidence="3" id="KW-0378">Hydrolase</keyword>
<dbReference type="PANTHER" id="PTHR24015:SF2014">
    <property type="entry name" value="PENTATRICOPEPTIDE REPEAT-CONTAINING PROTEIN"/>
    <property type="match status" value="1"/>
</dbReference>
<feature type="repeat" description="PPR" evidence="2">
    <location>
        <begin position="548"/>
        <end position="578"/>
    </location>
</feature>
<sequence>MRSGREQLSRLLESSSNVRLITQLHSLLIRSGQLTVVDCFFATRLVSSYAKVTSSSVARKLFDEIPHPNSFLWNAILRAHCRAHQWVETLHLFHCMASVPSKMDAYTLPNVLKACAELSLLHHGRAIHAVVVKSDRQYTCDMFVAAALVEMYAKCSEMCDAIRVFEGFEEPDVVLWTSVVSGYQQNGYAEKATAFFSKMVFENHLMPDPVTLVSVLSALGEQRDLQRGGCCHGFLIRRGFCLDIALVNSLLNFYAKMGQVKTAKRLFETMLVRDVISWSCMISCYAHNGRPIAALKVYRKMIELGVEPNSVTIISALQACSLACHLQEGRILHELALQKGLELEMSVATSLIDMYMNCSCYKEAISLFYRIPSKDAVSWATTIDGYTKNGFAGESLKLFKVMLLDNKVNPDAVTMLKVIDACSQMGVLCQAHCFHSYLIRCGFSDKVYVGAALIDLYSKCGSLDGAVRVYEGMFERDLVVWSSMIAAYGINGFGKKAVSTFECMIKSCIIPNNITFVSVLSACSHSGMVQEARRIFDSMGRVFGVTPDSKHYCIMVDLLARVGELQEALKLIEEMPKPVDPHVWCALLSGCRLYQDIEMGELVALRLLEIDASYAGYYNLLANMYASGGKWNKAEKVMRLIKERGLIKTPGYSSVLIGNDIRTFLAGGKIHQQEGKIRDMLRGLEVNIVEDLPFDDQEYPLEVAL</sequence>
<dbReference type="PROSITE" id="PS51375">
    <property type="entry name" value="PPR"/>
    <property type="match status" value="6"/>
</dbReference>
<dbReference type="PANTHER" id="PTHR24015">
    <property type="entry name" value="OS07G0578800 PROTEIN-RELATED"/>
    <property type="match status" value="1"/>
</dbReference>
<evidence type="ECO:0000313" key="3">
    <source>
        <dbReference type="EMBL" id="PKA52926.1"/>
    </source>
</evidence>
<keyword evidence="4" id="KW-1185">Reference proteome</keyword>
<dbReference type="AlphaFoldDB" id="A0A2I0ABP0"/>
<dbReference type="InterPro" id="IPR011990">
    <property type="entry name" value="TPR-like_helical_dom_sf"/>
</dbReference>
<feature type="repeat" description="PPR" evidence="2">
    <location>
        <begin position="477"/>
        <end position="511"/>
    </location>
</feature>
<dbReference type="FunFam" id="1.25.40.10:FF:000073">
    <property type="entry name" value="Pentatricopeptide repeat-containing protein chloroplastic"/>
    <property type="match status" value="1"/>
</dbReference>
<evidence type="ECO:0000313" key="4">
    <source>
        <dbReference type="Proteomes" id="UP000236161"/>
    </source>
</evidence>
<dbReference type="NCBIfam" id="TIGR00756">
    <property type="entry name" value="PPR"/>
    <property type="match status" value="3"/>
</dbReference>
<keyword evidence="1" id="KW-0677">Repeat</keyword>
<dbReference type="InterPro" id="IPR002885">
    <property type="entry name" value="PPR_rpt"/>
</dbReference>
<protein>
    <submittedName>
        <fullName evidence="3">Pentatricopeptide repeat-containing protein</fullName>
        <ecNumber evidence="3">3.6.4.12</ecNumber>
    </submittedName>
</protein>
<reference evidence="3 4" key="1">
    <citation type="journal article" date="2017" name="Nature">
        <title>The Apostasia genome and the evolution of orchids.</title>
        <authorList>
            <person name="Zhang G.Q."/>
            <person name="Liu K.W."/>
            <person name="Li Z."/>
            <person name="Lohaus R."/>
            <person name="Hsiao Y.Y."/>
            <person name="Niu S.C."/>
            <person name="Wang J.Y."/>
            <person name="Lin Y.C."/>
            <person name="Xu Q."/>
            <person name="Chen L.J."/>
            <person name="Yoshida K."/>
            <person name="Fujiwara S."/>
            <person name="Wang Z.W."/>
            <person name="Zhang Y.Q."/>
            <person name="Mitsuda N."/>
            <person name="Wang M."/>
            <person name="Liu G.H."/>
            <person name="Pecoraro L."/>
            <person name="Huang H.X."/>
            <person name="Xiao X.J."/>
            <person name="Lin M."/>
            <person name="Wu X.Y."/>
            <person name="Wu W.L."/>
            <person name="Chen Y.Y."/>
            <person name="Chang S.B."/>
            <person name="Sakamoto S."/>
            <person name="Ohme-Takagi M."/>
            <person name="Yagi M."/>
            <person name="Zeng S.J."/>
            <person name="Shen C.Y."/>
            <person name="Yeh C.M."/>
            <person name="Luo Y.B."/>
            <person name="Tsai W.C."/>
            <person name="Van de Peer Y."/>
            <person name="Liu Z.J."/>
        </authorList>
    </citation>
    <scope>NUCLEOTIDE SEQUENCE [LARGE SCALE GENOMIC DNA]</scope>
    <source>
        <strain evidence="4">cv. Shenzhen</strain>
        <tissue evidence="3">Stem</tissue>
    </source>
</reference>
<dbReference type="InterPro" id="IPR046960">
    <property type="entry name" value="PPR_At4g14850-like_plant"/>
</dbReference>
<feature type="repeat" description="PPR" evidence="2">
    <location>
        <begin position="375"/>
        <end position="410"/>
    </location>
</feature>
<dbReference type="GO" id="GO:0016787">
    <property type="term" value="F:hydrolase activity"/>
    <property type="evidence" value="ECO:0007669"/>
    <property type="project" value="UniProtKB-KW"/>
</dbReference>
<dbReference type="EC" id="3.6.4.12" evidence="3"/>
<dbReference type="Pfam" id="PF01535">
    <property type="entry name" value="PPR"/>
    <property type="match status" value="8"/>
</dbReference>
<dbReference type="GO" id="GO:0009451">
    <property type="term" value="P:RNA modification"/>
    <property type="evidence" value="ECO:0007669"/>
    <property type="project" value="InterPro"/>
</dbReference>
<dbReference type="GO" id="GO:0003729">
    <property type="term" value="F:mRNA binding"/>
    <property type="evidence" value="ECO:0007669"/>
    <property type="project" value="UniProtKB-ARBA"/>
</dbReference>
<dbReference type="SUPFAM" id="SSF48452">
    <property type="entry name" value="TPR-like"/>
    <property type="match status" value="1"/>
</dbReference>
<organism evidence="3 4">
    <name type="scientific">Apostasia shenzhenica</name>
    <dbReference type="NCBI Taxonomy" id="1088818"/>
    <lineage>
        <taxon>Eukaryota</taxon>
        <taxon>Viridiplantae</taxon>
        <taxon>Streptophyta</taxon>
        <taxon>Embryophyta</taxon>
        <taxon>Tracheophyta</taxon>
        <taxon>Spermatophyta</taxon>
        <taxon>Magnoliopsida</taxon>
        <taxon>Liliopsida</taxon>
        <taxon>Asparagales</taxon>
        <taxon>Orchidaceae</taxon>
        <taxon>Apostasioideae</taxon>
        <taxon>Apostasia</taxon>
    </lineage>
</organism>
<gene>
    <name evidence="3" type="primary">PCMP-E87</name>
    <name evidence="3" type="ORF">AXF42_Ash001907</name>
</gene>
<dbReference type="FunFam" id="1.25.40.10:FF:000090">
    <property type="entry name" value="Pentatricopeptide repeat-containing protein, chloroplastic"/>
    <property type="match status" value="1"/>
</dbReference>
<dbReference type="Pfam" id="PF13041">
    <property type="entry name" value="PPR_2"/>
    <property type="match status" value="1"/>
</dbReference>
<dbReference type="Pfam" id="PF20431">
    <property type="entry name" value="E_motif"/>
    <property type="match status" value="1"/>
</dbReference>